<accession>A0A2Z4HVM3</accession>
<feature type="compositionally biased region" description="Basic and acidic residues" evidence="1">
    <location>
        <begin position="63"/>
        <end position="78"/>
    </location>
</feature>
<evidence type="ECO:0000313" key="2">
    <source>
        <dbReference type="EMBL" id="AWW22408.1"/>
    </source>
</evidence>
<feature type="compositionally biased region" description="Basic and acidic residues" evidence="1">
    <location>
        <begin position="1"/>
        <end position="10"/>
    </location>
</feature>
<dbReference type="Proteomes" id="UP000219632">
    <property type="component" value="Unassembled WGS sequence"/>
</dbReference>
<dbReference type="RefSeq" id="WP_003750065.1">
    <property type="nucleotide sequence ID" value="NZ_JAERVU010000008.1"/>
</dbReference>
<geneLocation type="plasmid" evidence="2">
    <name>pLIS1</name>
</geneLocation>
<keyword evidence="2" id="KW-0614">Plasmid</keyword>
<evidence type="ECO:0000256" key="1">
    <source>
        <dbReference type="SAM" id="MobiDB-lite"/>
    </source>
</evidence>
<dbReference type="EMBL" id="NYPG01000009">
    <property type="protein sequence ID" value="PDK40336.1"/>
    <property type="molecule type" value="Genomic_DNA"/>
</dbReference>
<keyword evidence="4" id="KW-1185">Reference proteome</keyword>
<reference evidence="2" key="2">
    <citation type="submission" date="2018-05" db="EMBL/GenBank/DDBJ databases">
        <title>Prevalence of plasmid-borne benzalkonium chloride resistance cassette bcrABC and cadmium resistance cadA genes in nonpathogenic Listeria spp. isolated from food-processing environments.</title>
        <authorList>
            <person name="Korsak D."/>
            <person name="Chmielowska C."/>
            <person name="Szuplewska M."/>
            <person name="Bartosik D."/>
        </authorList>
    </citation>
    <scope>NUCLEOTIDE SEQUENCE</scope>
    <source>
        <strain evidence="2">40/07</strain>
        <plasmid evidence="2">pLIS1</plasmid>
    </source>
</reference>
<proteinExistence type="predicted"/>
<reference evidence="3 4" key="1">
    <citation type="submission" date="2017-09" db="EMBL/GenBank/DDBJ databases">
        <title>Draft Genomes of 144 Listeria Monocytogenes isolates from foods.</title>
        <authorList>
            <person name="Wu C.H."/>
            <person name="Ng J."/>
            <person name="Kiang D."/>
            <person name="Chen C.-Y."/>
            <person name="Frink S."/>
            <person name="Lafrades M."/>
            <person name="Morales C."/>
            <person name="Park P."/>
            <person name="Zwick M."/>
        </authorList>
    </citation>
    <scope>NUCLEOTIDE SEQUENCE [LARGE SCALE GENOMIC DNA]</scope>
    <source>
        <strain evidence="3 4">CDPHFDLB-F14M01633.75-2</strain>
    </source>
</reference>
<sequence>MATLKDEHFQKKIKSAVHQRVREKNTTIEKTKKPLSKTGAFSDKSDSVDVTVLNIGREVLPSKNKEPDQQVRKPEKTKRVAKKQRKPKERRIKVRPITVKRTTADAIPYVELEDNHRLKMRGQVDTYSTIVQINTDDHFVKNNDDLWLYLQAQTNFYRVYSGDIKIIGMRYPVITKTQVTHLIAKQEQTEDPLMIQLLDEEIDQCRAIEQTKTVKEFFMVLYGSSIIELEKNVRTAYQLAGHLPGLIEMSDEKIIAVLNKLNNIEKKILIN</sequence>
<feature type="region of interest" description="Disordered" evidence="1">
    <location>
        <begin position="56"/>
        <end position="92"/>
    </location>
</feature>
<evidence type="ECO:0000313" key="4">
    <source>
        <dbReference type="Proteomes" id="UP000219632"/>
    </source>
</evidence>
<name>A0A2Z4HVM3_LISWE</name>
<feature type="compositionally biased region" description="Basic and acidic residues" evidence="1">
    <location>
        <begin position="20"/>
        <end position="32"/>
    </location>
</feature>
<dbReference type="AlphaFoldDB" id="A0A2Z4HVM3"/>
<feature type="region of interest" description="Disordered" evidence="1">
    <location>
        <begin position="1"/>
        <end position="43"/>
    </location>
</feature>
<dbReference type="EMBL" id="MH382833">
    <property type="protein sequence ID" value="AWW22408.1"/>
    <property type="molecule type" value="Genomic_DNA"/>
</dbReference>
<gene>
    <name evidence="3" type="ORF">AFZ32_12825</name>
    <name evidence="2" type="ORF">pLIS100165</name>
</gene>
<evidence type="ECO:0000313" key="3">
    <source>
        <dbReference type="EMBL" id="PDK40336.1"/>
    </source>
</evidence>
<protein>
    <submittedName>
        <fullName evidence="2">Uncharacterized protein</fullName>
    </submittedName>
</protein>
<organism evidence="2">
    <name type="scientific">Listeria welshimeri</name>
    <dbReference type="NCBI Taxonomy" id="1643"/>
    <lineage>
        <taxon>Bacteria</taxon>
        <taxon>Bacillati</taxon>
        <taxon>Bacillota</taxon>
        <taxon>Bacilli</taxon>
        <taxon>Bacillales</taxon>
        <taxon>Listeriaceae</taxon>
        <taxon>Listeria</taxon>
    </lineage>
</organism>
<feature type="compositionally biased region" description="Basic residues" evidence="1">
    <location>
        <begin position="79"/>
        <end position="92"/>
    </location>
</feature>